<dbReference type="InterPro" id="IPR004244">
    <property type="entry name" value="Transposase_22"/>
</dbReference>
<proteinExistence type="predicted"/>
<gene>
    <name evidence="2" type="ORF">HPB48_002546</name>
</gene>
<dbReference type="Proteomes" id="UP000821853">
    <property type="component" value="Chromosome 5"/>
</dbReference>
<keyword evidence="3" id="KW-1185">Reference proteome</keyword>
<reference evidence="2 3" key="1">
    <citation type="journal article" date="2020" name="Cell">
        <title>Large-Scale Comparative Analyses of Tick Genomes Elucidate Their Genetic Diversity and Vector Capacities.</title>
        <authorList>
            <consortium name="Tick Genome and Microbiome Consortium (TIGMIC)"/>
            <person name="Jia N."/>
            <person name="Wang J."/>
            <person name="Shi W."/>
            <person name="Du L."/>
            <person name="Sun Y."/>
            <person name="Zhan W."/>
            <person name="Jiang J.F."/>
            <person name="Wang Q."/>
            <person name="Zhang B."/>
            <person name="Ji P."/>
            <person name="Bell-Sakyi L."/>
            <person name="Cui X.M."/>
            <person name="Yuan T.T."/>
            <person name="Jiang B.G."/>
            <person name="Yang W.F."/>
            <person name="Lam T.T."/>
            <person name="Chang Q.C."/>
            <person name="Ding S.J."/>
            <person name="Wang X.J."/>
            <person name="Zhu J.G."/>
            <person name="Ruan X.D."/>
            <person name="Zhao L."/>
            <person name="Wei J.T."/>
            <person name="Ye R.Z."/>
            <person name="Que T.C."/>
            <person name="Du C.H."/>
            <person name="Zhou Y.H."/>
            <person name="Cheng J.X."/>
            <person name="Dai P.F."/>
            <person name="Guo W.B."/>
            <person name="Han X.H."/>
            <person name="Huang E.J."/>
            <person name="Li L.F."/>
            <person name="Wei W."/>
            <person name="Gao Y.C."/>
            <person name="Liu J.Z."/>
            <person name="Shao H.Z."/>
            <person name="Wang X."/>
            <person name="Wang C.C."/>
            <person name="Yang T.C."/>
            <person name="Huo Q.B."/>
            <person name="Li W."/>
            <person name="Chen H.Y."/>
            <person name="Chen S.E."/>
            <person name="Zhou L.G."/>
            <person name="Ni X.B."/>
            <person name="Tian J.H."/>
            <person name="Sheng Y."/>
            <person name="Liu T."/>
            <person name="Pan Y.S."/>
            <person name="Xia L.Y."/>
            <person name="Li J."/>
            <person name="Zhao F."/>
            <person name="Cao W.C."/>
        </authorList>
    </citation>
    <scope>NUCLEOTIDE SEQUENCE [LARGE SCALE GENOMIC DNA]</scope>
    <source>
        <strain evidence="2">HaeL-2018</strain>
    </source>
</reference>
<evidence type="ECO:0000313" key="3">
    <source>
        <dbReference type="Proteomes" id="UP000821853"/>
    </source>
</evidence>
<dbReference type="OrthoDB" id="7048166at2759"/>
<dbReference type="VEuPathDB" id="VectorBase:HLOH_060679"/>
<dbReference type="AlphaFoldDB" id="A0A9J6GKY3"/>
<dbReference type="EMBL" id="JABSTR010000007">
    <property type="protein sequence ID" value="KAH9375561.1"/>
    <property type="molecule type" value="Genomic_DNA"/>
</dbReference>
<evidence type="ECO:0000313" key="2">
    <source>
        <dbReference type="EMBL" id="KAH9375561.1"/>
    </source>
</evidence>
<name>A0A9J6GKY3_HAELO</name>
<feature type="coiled-coil region" evidence="1">
    <location>
        <begin position="39"/>
        <end position="115"/>
    </location>
</feature>
<dbReference type="Gene3D" id="3.30.70.1820">
    <property type="entry name" value="L1 transposable element, RRM domain"/>
    <property type="match status" value="1"/>
</dbReference>
<dbReference type="OMA" id="EMQNGEH"/>
<comment type="caution">
    <text evidence="2">The sequence shown here is derived from an EMBL/GenBank/DDBJ whole genome shotgun (WGS) entry which is preliminary data.</text>
</comment>
<organism evidence="2 3">
    <name type="scientific">Haemaphysalis longicornis</name>
    <name type="common">Bush tick</name>
    <dbReference type="NCBI Taxonomy" id="44386"/>
    <lineage>
        <taxon>Eukaryota</taxon>
        <taxon>Metazoa</taxon>
        <taxon>Ecdysozoa</taxon>
        <taxon>Arthropoda</taxon>
        <taxon>Chelicerata</taxon>
        <taxon>Arachnida</taxon>
        <taxon>Acari</taxon>
        <taxon>Parasitiformes</taxon>
        <taxon>Ixodida</taxon>
        <taxon>Ixodoidea</taxon>
        <taxon>Ixodidae</taxon>
        <taxon>Haemaphysalinae</taxon>
        <taxon>Haemaphysalis</taxon>
    </lineage>
</organism>
<keyword evidence="1" id="KW-0175">Coiled coil</keyword>
<protein>
    <submittedName>
        <fullName evidence="2">Uncharacterized protein</fullName>
    </submittedName>
</protein>
<accession>A0A9J6GKY3</accession>
<dbReference type="PANTHER" id="PTHR11505">
    <property type="entry name" value="L1 TRANSPOSABLE ELEMENT-RELATED"/>
    <property type="match status" value="1"/>
</dbReference>
<sequence length="206" mass="23583">MTSITALSARLHEVLYRLEKLERSGEMQNGEHDDALLKLTEQQKSIEAMEQALDHMSDNYDEILKTTQENKTKLKDLQEKSASFDAALSEQQSEMEKLNSNLNSLEEYSRRKNIEILGIEETVNENPLSIVSSLAVKLGLKALTPEEIEAIHRIKAKPDMTPPLLVRFSTTTMRDSWLSKRLALKSDDIYINENLTAYTKRLLWMA</sequence>
<evidence type="ECO:0000256" key="1">
    <source>
        <dbReference type="SAM" id="Coils"/>
    </source>
</evidence>